<evidence type="ECO:0000313" key="9">
    <source>
        <dbReference type="EMBL" id="PHJ25050.1"/>
    </source>
</evidence>
<dbReference type="FunFam" id="3.30.70.1010:FF:000001">
    <property type="entry name" value="Elongation factor 1-gamma 1"/>
    <property type="match status" value="1"/>
</dbReference>
<dbReference type="SMART" id="SM01183">
    <property type="entry name" value="EF1G"/>
    <property type="match status" value="1"/>
</dbReference>
<dbReference type="GO" id="GO:0005737">
    <property type="term" value="C:cytoplasm"/>
    <property type="evidence" value="ECO:0007669"/>
    <property type="project" value="TreeGrafter"/>
</dbReference>
<sequence>MYTPVGLSGSPSCDFVFYFVLSCFFLILVISLLVQRALRFFLFSKMKLLTPKDDVRGQKVQVAAAFLDLPLQTPPFVVGKDDKESSFLSKSPLGRLPLLESELGGGVCLFESNAICRFLARLRPDKYLYGETLGEQGYVDMWLDFTTLEVEIPMCCLVQGGKVAERAKSDVSRALNVINTHLKTNTYMVGERITIADLCLATILNYGLKSGKLACPFTQLEAGELRHLKRWYETISNQKAFKKVLGGGSCEKSSCAAGEAAGSKKGKGGGATSGNAATSQKKEGGKKDEDDDEDGAKPKAAPVKCELDLLPEPKMDLNEWKRVYSNTKDLYGTAMKWFWEHLDQEGYSLWYMKYQKLEGECTVAFVTSNQLGGFMQRIDPAFRKYSFGVIDIMGESGDFDIEGVWLFRGQDVPSLMKDHPSYEYHTWKKLSPTDDKDKKMVSDFWCACEEIEGRPIADSKVWK</sequence>
<evidence type="ECO:0000256" key="5">
    <source>
        <dbReference type="SAM" id="Phobius"/>
    </source>
</evidence>
<evidence type="ECO:0000256" key="2">
    <source>
        <dbReference type="ARBA" id="ARBA00022917"/>
    </source>
</evidence>
<evidence type="ECO:0000259" key="6">
    <source>
        <dbReference type="PROSITE" id="PS50040"/>
    </source>
</evidence>
<dbReference type="Gene3D" id="3.30.70.1010">
    <property type="entry name" value="Translation elongation factor EF1B, gamma chain, conserved domain"/>
    <property type="match status" value="1"/>
</dbReference>
<dbReference type="InterPro" id="IPR004045">
    <property type="entry name" value="Glutathione_S-Trfase_N"/>
</dbReference>
<dbReference type="Proteomes" id="UP000221165">
    <property type="component" value="Unassembled WGS sequence"/>
</dbReference>
<dbReference type="Pfam" id="PF02798">
    <property type="entry name" value="GST_N"/>
    <property type="match status" value="1"/>
</dbReference>
<dbReference type="GO" id="GO:0003746">
    <property type="term" value="F:translation elongation factor activity"/>
    <property type="evidence" value="ECO:0007669"/>
    <property type="project" value="UniProtKB-UniRule"/>
</dbReference>
<dbReference type="OrthoDB" id="249703at2759"/>
<dbReference type="SFLD" id="SFLDG00358">
    <property type="entry name" value="Main_(cytGST)"/>
    <property type="match status" value="1"/>
</dbReference>
<dbReference type="Gene3D" id="1.20.1050.10">
    <property type="match status" value="1"/>
</dbReference>
<dbReference type="GeneID" id="94424514"/>
<dbReference type="InterPro" id="IPR004046">
    <property type="entry name" value="GST_C"/>
</dbReference>
<dbReference type="InterPro" id="IPR010987">
    <property type="entry name" value="Glutathione-S-Trfase_C-like"/>
</dbReference>
<name>A0A2C6KYN3_9APIC</name>
<dbReference type="PANTHER" id="PTHR43986:SF1">
    <property type="entry name" value="ELONGATION FACTOR 1-GAMMA"/>
    <property type="match status" value="1"/>
</dbReference>
<keyword evidence="2 3" id="KW-0648">Protein biosynthesis</keyword>
<accession>A0A2C6KYN3</accession>
<dbReference type="CDD" id="cd03181">
    <property type="entry name" value="GST_C_EF1Bgamma_like"/>
    <property type="match status" value="1"/>
</dbReference>
<dbReference type="InterPro" id="IPR050802">
    <property type="entry name" value="EF-GSTs"/>
</dbReference>
<dbReference type="VEuPathDB" id="ToxoDB:CSUI_001097"/>
<dbReference type="GO" id="GO:0005634">
    <property type="term" value="C:nucleus"/>
    <property type="evidence" value="ECO:0007669"/>
    <property type="project" value="TreeGrafter"/>
</dbReference>
<evidence type="ECO:0000259" key="8">
    <source>
        <dbReference type="PROSITE" id="PS50405"/>
    </source>
</evidence>
<feature type="domain" description="EF-1-gamma C-terminal" evidence="6">
    <location>
        <begin position="303"/>
        <end position="463"/>
    </location>
</feature>
<keyword evidence="5" id="KW-1133">Transmembrane helix</keyword>
<dbReference type="SFLD" id="SFLDS00019">
    <property type="entry name" value="Glutathione_Transferase_(cytos"/>
    <property type="match status" value="1"/>
</dbReference>
<dbReference type="InterPro" id="IPR040079">
    <property type="entry name" value="Glutathione_S-Trfase"/>
</dbReference>
<dbReference type="AlphaFoldDB" id="A0A2C6KYN3"/>
<dbReference type="PROSITE" id="PS50040">
    <property type="entry name" value="EF1G_C"/>
    <property type="match status" value="1"/>
</dbReference>
<dbReference type="InterPro" id="IPR036249">
    <property type="entry name" value="Thioredoxin-like_sf"/>
</dbReference>
<dbReference type="Pfam" id="PF00647">
    <property type="entry name" value="EF1G"/>
    <property type="match status" value="1"/>
</dbReference>
<gene>
    <name evidence="9" type="ORF">CSUI_001097</name>
</gene>
<dbReference type="PROSITE" id="PS50404">
    <property type="entry name" value="GST_NTER"/>
    <property type="match status" value="1"/>
</dbReference>
<reference evidence="9 10" key="1">
    <citation type="journal article" date="2017" name="Int. J. Parasitol.">
        <title>The genome of the protozoan parasite Cystoisospora suis and a reverse vaccinology approach to identify vaccine candidates.</title>
        <authorList>
            <person name="Palmieri N."/>
            <person name="Shrestha A."/>
            <person name="Ruttkowski B."/>
            <person name="Beck T."/>
            <person name="Vogl C."/>
            <person name="Tomley F."/>
            <person name="Blake D.P."/>
            <person name="Joachim A."/>
        </authorList>
    </citation>
    <scope>NUCLEOTIDE SEQUENCE [LARGE SCALE GENOMIC DNA]</scope>
    <source>
        <strain evidence="9 10">Wien I</strain>
    </source>
</reference>
<dbReference type="SUPFAM" id="SSF47616">
    <property type="entry name" value="GST C-terminal domain-like"/>
    <property type="match status" value="1"/>
</dbReference>
<dbReference type="InterPro" id="IPR001662">
    <property type="entry name" value="EF1B_G_C"/>
</dbReference>
<dbReference type="PANTHER" id="PTHR43986">
    <property type="entry name" value="ELONGATION FACTOR 1-GAMMA"/>
    <property type="match status" value="1"/>
</dbReference>
<feature type="domain" description="GST C-terminal" evidence="8">
    <location>
        <begin position="132"/>
        <end position="256"/>
    </location>
</feature>
<keyword evidence="1 3" id="KW-0251">Elongation factor</keyword>
<dbReference type="CDD" id="cd03044">
    <property type="entry name" value="GST_N_EF1Bgamma"/>
    <property type="match status" value="1"/>
</dbReference>
<dbReference type="Gene3D" id="3.40.30.10">
    <property type="entry name" value="Glutaredoxin"/>
    <property type="match status" value="1"/>
</dbReference>
<dbReference type="Pfam" id="PF00043">
    <property type="entry name" value="GST_C"/>
    <property type="match status" value="1"/>
</dbReference>
<feature type="domain" description="GST N-terminal" evidence="7">
    <location>
        <begin position="44"/>
        <end position="127"/>
    </location>
</feature>
<dbReference type="SUPFAM" id="SSF89942">
    <property type="entry name" value="eEF1-gamma domain"/>
    <property type="match status" value="1"/>
</dbReference>
<organism evidence="9 10">
    <name type="scientific">Cystoisospora suis</name>
    <dbReference type="NCBI Taxonomy" id="483139"/>
    <lineage>
        <taxon>Eukaryota</taxon>
        <taxon>Sar</taxon>
        <taxon>Alveolata</taxon>
        <taxon>Apicomplexa</taxon>
        <taxon>Conoidasida</taxon>
        <taxon>Coccidia</taxon>
        <taxon>Eucoccidiorida</taxon>
        <taxon>Eimeriorina</taxon>
        <taxon>Sarcocystidae</taxon>
        <taxon>Cystoisospora</taxon>
    </lineage>
</organism>
<feature type="transmembrane region" description="Helical" evidence="5">
    <location>
        <begin position="15"/>
        <end position="38"/>
    </location>
</feature>
<evidence type="ECO:0000259" key="7">
    <source>
        <dbReference type="PROSITE" id="PS50404"/>
    </source>
</evidence>
<dbReference type="InterPro" id="IPR036433">
    <property type="entry name" value="EF1B_G_C_sf"/>
</dbReference>
<evidence type="ECO:0000313" key="10">
    <source>
        <dbReference type="Proteomes" id="UP000221165"/>
    </source>
</evidence>
<protein>
    <submittedName>
        <fullName evidence="9">Elongation factor 1-gamma</fullName>
    </submittedName>
</protein>
<proteinExistence type="predicted"/>
<dbReference type="SUPFAM" id="SSF52833">
    <property type="entry name" value="Thioredoxin-like"/>
    <property type="match status" value="1"/>
</dbReference>
<evidence type="ECO:0000256" key="3">
    <source>
        <dbReference type="PROSITE-ProRule" id="PRU00519"/>
    </source>
</evidence>
<dbReference type="PROSITE" id="PS50405">
    <property type="entry name" value="GST_CTER"/>
    <property type="match status" value="1"/>
</dbReference>
<keyword evidence="5" id="KW-0812">Transmembrane</keyword>
<keyword evidence="5" id="KW-0472">Membrane</keyword>
<comment type="caution">
    <text evidence="9">The sequence shown here is derived from an EMBL/GenBank/DDBJ whole genome shotgun (WGS) entry which is preliminary data.</text>
</comment>
<dbReference type="EMBL" id="MIGC01000433">
    <property type="protein sequence ID" value="PHJ25050.1"/>
    <property type="molecule type" value="Genomic_DNA"/>
</dbReference>
<evidence type="ECO:0000256" key="1">
    <source>
        <dbReference type="ARBA" id="ARBA00022768"/>
    </source>
</evidence>
<dbReference type="InterPro" id="IPR036282">
    <property type="entry name" value="Glutathione-S-Trfase_C_sf"/>
</dbReference>
<evidence type="ECO:0000256" key="4">
    <source>
        <dbReference type="SAM" id="MobiDB-lite"/>
    </source>
</evidence>
<feature type="region of interest" description="Disordered" evidence="4">
    <location>
        <begin position="259"/>
        <end position="299"/>
    </location>
</feature>
<keyword evidence="10" id="KW-1185">Reference proteome</keyword>
<dbReference type="RefSeq" id="XP_067926722.1">
    <property type="nucleotide sequence ID" value="XM_068061303.1"/>
</dbReference>